<evidence type="ECO:0008006" key="5">
    <source>
        <dbReference type="Google" id="ProtNLM"/>
    </source>
</evidence>
<dbReference type="EMBL" id="CAJOAZ010001545">
    <property type="protein sequence ID" value="CAF3827413.1"/>
    <property type="molecule type" value="Genomic_DNA"/>
</dbReference>
<dbReference type="InterPro" id="IPR001258">
    <property type="entry name" value="NHL_repeat"/>
</dbReference>
<gene>
    <name evidence="3" type="ORF">OXD698_LOCUS19837</name>
</gene>
<dbReference type="PROSITE" id="PS51125">
    <property type="entry name" value="NHL"/>
    <property type="match status" value="2"/>
</dbReference>
<dbReference type="GO" id="GO:0008270">
    <property type="term" value="F:zinc ion binding"/>
    <property type="evidence" value="ECO:0007669"/>
    <property type="project" value="UniProtKB-KW"/>
</dbReference>
<dbReference type="CDD" id="cd05819">
    <property type="entry name" value="NHL"/>
    <property type="match status" value="1"/>
</dbReference>
<dbReference type="SUPFAM" id="SSF101898">
    <property type="entry name" value="NHL repeat"/>
    <property type="match status" value="1"/>
</dbReference>
<feature type="repeat" description="NHL" evidence="2">
    <location>
        <begin position="269"/>
        <end position="308"/>
    </location>
</feature>
<evidence type="ECO:0000313" key="3">
    <source>
        <dbReference type="EMBL" id="CAF3827413.1"/>
    </source>
</evidence>
<organism evidence="3 4">
    <name type="scientific">Adineta steineri</name>
    <dbReference type="NCBI Taxonomy" id="433720"/>
    <lineage>
        <taxon>Eukaryota</taxon>
        <taxon>Metazoa</taxon>
        <taxon>Spiralia</taxon>
        <taxon>Gnathifera</taxon>
        <taxon>Rotifera</taxon>
        <taxon>Eurotatoria</taxon>
        <taxon>Bdelloidea</taxon>
        <taxon>Adinetida</taxon>
        <taxon>Adinetidae</taxon>
        <taxon>Adineta</taxon>
    </lineage>
</organism>
<dbReference type="Pfam" id="PF01436">
    <property type="entry name" value="NHL"/>
    <property type="match status" value="2"/>
</dbReference>
<dbReference type="InterPro" id="IPR011042">
    <property type="entry name" value="6-blade_b-propeller_TolB-like"/>
</dbReference>
<sequence>MESQHHRSREGIPGAFKNRSTFVKPPAQVQKVFDSYLELNDIENVQYYYPATAVLIISRYSDNIVVVKKEANTYFQYTGDTYSDRISLSYNKLCDHFDTSGKILVFHQRQVISPENILSIAFLNMTKIVNISPYDSYDNRFRILIKFYLVNPSFAGTINGTSEKCRCTMIMSTNISAFNYFLNNTCQFFSNASLTNASFSWKATVATQDTTSIPPTTQPLTTVASSTSTIKTSTQLPTTSVPATSMLSTVTTVRTTMMTILPSTVAGNGVIGHSMQELDSPNDVFVTANGTLYVADYDNNRIQIFGPNNTTAIFSQIGMGSPITVCVDNASNYYVTEIESPNRISKWPGNQTVLSLFNAYGLAMDSQKNFYLSTLSNTIIFWNATSNINITLVPSTLGLSDPRHISLDESNQFLYIADTSNNRVVKLNLGTRNLTVVAGGHGQGTATNQLNSPAGVCVSKKDGTIYVADTGNNRIQKWMVNGTFGITILGNSSGISGSGIYQLNAPYAVALNPAETFLYVADSNNNRVQRMPLY</sequence>
<keyword evidence="1" id="KW-0677">Repeat</keyword>
<evidence type="ECO:0000256" key="1">
    <source>
        <dbReference type="ARBA" id="ARBA00022737"/>
    </source>
</evidence>
<comment type="caution">
    <text evidence="3">The sequence shown here is derived from an EMBL/GenBank/DDBJ whole genome shotgun (WGS) entry which is preliminary data.</text>
</comment>
<dbReference type="PANTHER" id="PTHR24104">
    <property type="entry name" value="E3 UBIQUITIN-PROTEIN LIGASE NHLRC1-RELATED"/>
    <property type="match status" value="1"/>
</dbReference>
<protein>
    <recommendedName>
        <fullName evidence="5">NHL repeat containing protein</fullName>
    </recommendedName>
</protein>
<evidence type="ECO:0000313" key="4">
    <source>
        <dbReference type="Proteomes" id="UP000663844"/>
    </source>
</evidence>
<dbReference type="Gene3D" id="2.120.10.30">
    <property type="entry name" value="TolB, C-terminal domain"/>
    <property type="match status" value="1"/>
</dbReference>
<proteinExistence type="predicted"/>
<dbReference type="Proteomes" id="UP000663844">
    <property type="component" value="Unassembled WGS sequence"/>
</dbReference>
<name>A0A819D4M0_9BILA</name>
<dbReference type="PANTHER" id="PTHR24104:SF25">
    <property type="entry name" value="PROTEIN LIN-41"/>
    <property type="match status" value="1"/>
</dbReference>
<dbReference type="Gene3D" id="2.40.10.500">
    <property type="match status" value="1"/>
</dbReference>
<reference evidence="3" key="1">
    <citation type="submission" date="2021-02" db="EMBL/GenBank/DDBJ databases">
        <authorList>
            <person name="Nowell W R."/>
        </authorList>
    </citation>
    <scope>NUCLEOTIDE SEQUENCE</scope>
</reference>
<dbReference type="AlphaFoldDB" id="A0A819D4M0"/>
<accession>A0A819D4M0</accession>
<feature type="repeat" description="NHL" evidence="2">
    <location>
        <begin position="444"/>
        <end position="481"/>
    </location>
</feature>
<dbReference type="InterPro" id="IPR050952">
    <property type="entry name" value="TRIM-NHL_E3_ligases"/>
</dbReference>
<evidence type="ECO:0000256" key="2">
    <source>
        <dbReference type="PROSITE-ProRule" id="PRU00504"/>
    </source>
</evidence>